<dbReference type="GO" id="GO:0006284">
    <property type="term" value="P:base-excision repair"/>
    <property type="evidence" value="ECO:0007669"/>
    <property type="project" value="InterPro"/>
</dbReference>
<gene>
    <name evidence="6" type="ORF">LRA02_09480</name>
</gene>
<proteinExistence type="predicted"/>
<keyword evidence="6" id="KW-0378">Hydrolase</keyword>
<evidence type="ECO:0000256" key="3">
    <source>
        <dbReference type="ARBA" id="ARBA00023004"/>
    </source>
</evidence>
<dbReference type="GO" id="GO:0004519">
    <property type="term" value="F:endonuclease activity"/>
    <property type="evidence" value="ECO:0007669"/>
    <property type="project" value="UniProtKB-KW"/>
</dbReference>
<comment type="caution">
    <text evidence="6">The sequence shown here is derived from an EMBL/GenBank/DDBJ whole genome shotgun (WGS) entry which is preliminary data.</text>
</comment>
<accession>A0A512PLL2</accession>
<dbReference type="OrthoDB" id="9802365at2"/>
<dbReference type="Gene3D" id="1.10.1670.10">
    <property type="entry name" value="Helix-hairpin-Helix base-excision DNA repair enzymes (C-terminal)"/>
    <property type="match status" value="1"/>
</dbReference>
<dbReference type="InterPro" id="IPR003265">
    <property type="entry name" value="HhH-GPD_domain"/>
</dbReference>
<dbReference type="RefSeq" id="WP_054746795.1">
    <property type="nucleotide sequence ID" value="NZ_BKAM01000008.1"/>
</dbReference>
<dbReference type="CDD" id="cd00056">
    <property type="entry name" value="ENDO3c"/>
    <property type="match status" value="1"/>
</dbReference>
<evidence type="ECO:0000259" key="5">
    <source>
        <dbReference type="SMART" id="SM00478"/>
    </source>
</evidence>
<keyword evidence="2" id="KW-0479">Metal-binding</keyword>
<dbReference type="GO" id="GO:0051539">
    <property type="term" value="F:4 iron, 4 sulfur cluster binding"/>
    <property type="evidence" value="ECO:0007669"/>
    <property type="project" value="UniProtKB-KW"/>
</dbReference>
<keyword evidence="6" id="KW-0540">Nuclease</keyword>
<dbReference type="InterPro" id="IPR023170">
    <property type="entry name" value="HhH_base_excis_C"/>
</dbReference>
<evidence type="ECO:0000256" key="2">
    <source>
        <dbReference type="ARBA" id="ARBA00022723"/>
    </source>
</evidence>
<evidence type="ECO:0000313" key="7">
    <source>
        <dbReference type="Proteomes" id="UP000321569"/>
    </source>
</evidence>
<dbReference type="GO" id="GO:0046872">
    <property type="term" value="F:metal ion binding"/>
    <property type="evidence" value="ECO:0007669"/>
    <property type="project" value="UniProtKB-KW"/>
</dbReference>
<sequence>MIDPIPLYHKMLQAMGPQHWWPADSKMEIVIGAILVQNTNWANVDLALANLRQATNLDPKQILKLSREQIELLIHPSGFYRNKSRSLLEVLRWFDQGNYRFDQMSTHYGSNLRKTLLSLPGVGEETADSLIVYVFDQPTFIADKYARKLFKYLGCKDTSSYHKLQTQIQLPTSFDFKDAQEFHGLIDEFGKLYLKNEQQFGQSFLKDFKLTIKFDRSD</sequence>
<dbReference type="InterPro" id="IPR011257">
    <property type="entry name" value="DNA_glycosylase"/>
</dbReference>
<protein>
    <submittedName>
        <fullName evidence="6">Endonuclease III</fullName>
    </submittedName>
</protein>
<dbReference type="STRING" id="1423795.FD12_GL000994"/>
<dbReference type="Proteomes" id="UP000321569">
    <property type="component" value="Unassembled WGS sequence"/>
</dbReference>
<organism evidence="6 7">
    <name type="scientific">Lentilactobacillus rapi</name>
    <dbReference type="NCBI Taxonomy" id="481723"/>
    <lineage>
        <taxon>Bacteria</taxon>
        <taxon>Bacillati</taxon>
        <taxon>Bacillota</taxon>
        <taxon>Bacilli</taxon>
        <taxon>Lactobacillales</taxon>
        <taxon>Lactobacillaceae</taxon>
        <taxon>Lentilactobacillus</taxon>
    </lineage>
</organism>
<dbReference type="Pfam" id="PF00730">
    <property type="entry name" value="HhH-GPD"/>
    <property type="match status" value="1"/>
</dbReference>
<keyword evidence="6" id="KW-0255">Endonuclease</keyword>
<dbReference type="EMBL" id="BKAM01000008">
    <property type="protein sequence ID" value="GEP72080.1"/>
    <property type="molecule type" value="Genomic_DNA"/>
</dbReference>
<feature type="domain" description="HhH-GPD" evidence="5">
    <location>
        <begin position="35"/>
        <end position="192"/>
    </location>
</feature>
<evidence type="ECO:0000313" key="6">
    <source>
        <dbReference type="EMBL" id="GEP72080.1"/>
    </source>
</evidence>
<dbReference type="Gene3D" id="1.10.340.30">
    <property type="entry name" value="Hypothetical protein, domain 2"/>
    <property type="match status" value="1"/>
</dbReference>
<dbReference type="PANTHER" id="PTHR10359">
    <property type="entry name" value="A/G-SPECIFIC ADENINE GLYCOSYLASE/ENDONUCLEASE III"/>
    <property type="match status" value="1"/>
</dbReference>
<evidence type="ECO:0000256" key="4">
    <source>
        <dbReference type="ARBA" id="ARBA00023014"/>
    </source>
</evidence>
<keyword evidence="4" id="KW-0411">Iron-sulfur</keyword>
<name>A0A512PLL2_9LACO</name>
<evidence type="ECO:0000256" key="1">
    <source>
        <dbReference type="ARBA" id="ARBA00022485"/>
    </source>
</evidence>
<keyword evidence="1" id="KW-0004">4Fe-4S</keyword>
<dbReference type="SUPFAM" id="SSF48150">
    <property type="entry name" value="DNA-glycosylase"/>
    <property type="match status" value="1"/>
</dbReference>
<dbReference type="PANTHER" id="PTHR10359:SF19">
    <property type="entry name" value="DNA REPAIR GLYCOSYLASE MJ1434-RELATED"/>
    <property type="match status" value="1"/>
</dbReference>
<dbReference type="AlphaFoldDB" id="A0A512PLL2"/>
<dbReference type="SMART" id="SM00478">
    <property type="entry name" value="ENDO3c"/>
    <property type="match status" value="1"/>
</dbReference>
<dbReference type="PIRSF" id="PIRSF001435">
    <property type="entry name" value="Nth"/>
    <property type="match status" value="1"/>
</dbReference>
<keyword evidence="3" id="KW-0408">Iron</keyword>
<reference evidence="6 7" key="1">
    <citation type="submission" date="2019-07" db="EMBL/GenBank/DDBJ databases">
        <title>Whole genome shotgun sequence of Lactobacillus rapi NBRC 109618.</title>
        <authorList>
            <person name="Hosoyama A."/>
            <person name="Uohara A."/>
            <person name="Ohji S."/>
            <person name="Ichikawa N."/>
        </authorList>
    </citation>
    <scope>NUCLEOTIDE SEQUENCE [LARGE SCALE GENOMIC DNA]</scope>
    <source>
        <strain evidence="6 7">NBRC 109618</strain>
    </source>
</reference>